<name>A0A0E9PSV8_ANGAN</name>
<dbReference type="EMBL" id="GBXM01101392">
    <property type="protein sequence ID" value="JAH07185.1"/>
    <property type="molecule type" value="Transcribed_RNA"/>
</dbReference>
<accession>A0A0E9PSV8</accession>
<evidence type="ECO:0000313" key="1">
    <source>
        <dbReference type="EMBL" id="JAH07185.1"/>
    </source>
</evidence>
<reference evidence="1" key="2">
    <citation type="journal article" date="2015" name="Fish Shellfish Immunol.">
        <title>Early steps in the European eel (Anguilla anguilla)-Vibrio vulnificus interaction in the gills: Role of the RtxA13 toxin.</title>
        <authorList>
            <person name="Callol A."/>
            <person name="Pajuelo D."/>
            <person name="Ebbesson L."/>
            <person name="Teles M."/>
            <person name="MacKenzie S."/>
            <person name="Amaro C."/>
        </authorList>
    </citation>
    <scope>NUCLEOTIDE SEQUENCE</scope>
</reference>
<proteinExistence type="predicted"/>
<organism evidence="1">
    <name type="scientific">Anguilla anguilla</name>
    <name type="common">European freshwater eel</name>
    <name type="synonym">Muraena anguilla</name>
    <dbReference type="NCBI Taxonomy" id="7936"/>
    <lineage>
        <taxon>Eukaryota</taxon>
        <taxon>Metazoa</taxon>
        <taxon>Chordata</taxon>
        <taxon>Craniata</taxon>
        <taxon>Vertebrata</taxon>
        <taxon>Euteleostomi</taxon>
        <taxon>Actinopterygii</taxon>
        <taxon>Neopterygii</taxon>
        <taxon>Teleostei</taxon>
        <taxon>Anguilliformes</taxon>
        <taxon>Anguillidae</taxon>
        <taxon>Anguilla</taxon>
    </lineage>
</organism>
<dbReference type="AlphaFoldDB" id="A0A0E9PSV8"/>
<protein>
    <submittedName>
        <fullName evidence="1">Uncharacterized protein</fullName>
    </submittedName>
</protein>
<reference evidence="1" key="1">
    <citation type="submission" date="2014-11" db="EMBL/GenBank/DDBJ databases">
        <authorList>
            <person name="Amaro Gonzalez C."/>
        </authorList>
    </citation>
    <scope>NUCLEOTIDE SEQUENCE</scope>
</reference>
<sequence length="41" mass="4800">MSETATYQATVCHFMTRLFLKCNKMTVRTCTGRTCFVAKRY</sequence>